<dbReference type="AlphaFoldDB" id="A0A929KYY7"/>
<evidence type="ECO:0000313" key="3">
    <source>
        <dbReference type="EMBL" id="MBE9664271.1"/>
    </source>
</evidence>
<dbReference type="EMBL" id="JADFFL010000010">
    <property type="protein sequence ID" value="MBE9664271.1"/>
    <property type="molecule type" value="Genomic_DNA"/>
</dbReference>
<evidence type="ECO:0000256" key="1">
    <source>
        <dbReference type="SAM" id="SignalP"/>
    </source>
</evidence>
<keyword evidence="1" id="KW-0732">Signal</keyword>
<comment type="caution">
    <text evidence="3">The sequence shown here is derived from an EMBL/GenBank/DDBJ whole genome shotgun (WGS) entry which is preliminary data.</text>
</comment>
<organism evidence="3 4">
    <name type="scientific">Mucilaginibacter myungsuensis</name>
    <dbReference type="NCBI Taxonomy" id="649104"/>
    <lineage>
        <taxon>Bacteria</taxon>
        <taxon>Pseudomonadati</taxon>
        <taxon>Bacteroidota</taxon>
        <taxon>Sphingobacteriia</taxon>
        <taxon>Sphingobacteriales</taxon>
        <taxon>Sphingobacteriaceae</taxon>
        <taxon>Mucilaginibacter</taxon>
    </lineage>
</organism>
<gene>
    <name evidence="3" type="ORF">IRJ16_20490</name>
</gene>
<feature type="signal peptide" evidence="1">
    <location>
        <begin position="1"/>
        <end position="18"/>
    </location>
</feature>
<name>A0A929KYY7_9SPHI</name>
<feature type="domain" description="DUF4097" evidence="2">
    <location>
        <begin position="160"/>
        <end position="264"/>
    </location>
</feature>
<evidence type="ECO:0000259" key="2">
    <source>
        <dbReference type="Pfam" id="PF13349"/>
    </source>
</evidence>
<protein>
    <recommendedName>
        <fullName evidence="2">DUF4097 domain-containing protein</fullName>
    </recommendedName>
</protein>
<proteinExistence type="predicted"/>
<feature type="chain" id="PRO_5038103547" description="DUF4097 domain-containing protein" evidence="1">
    <location>
        <begin position="19"/>
        <end position="288"/>
    </location>
</feature>
<keyword evidence="4" id="KW-1185">Reference proteome</keyword>
<evidence type="ECO:0000313" key="4">
    <source>
        <dbReference type="Proteomes" id="UP000622475"/>
    </source>
</evidence>
<dbReference type="RefSeq" id="WP_194113514.1">
    <property type="nucleotide sequence ID" value="NZ_JADFFL010000010.1"/>
</dbReference>
<accession>A0A929KYY7</accession>
<dbReference type="Proteomes" id="UP000622475">
    <property type="component" value="Unassembled WGS sequence"/>
</dbReference>
<sequence>MKKLIMILLIAGWGHAFAQKTKPGYLEAKEHISKQFPVQKASATVFALHNIWGNVKIEGYNGDKILIEIDQTISARDAAEMDRAKKEFQLGFDIKPDSIIAYTAEPYDTRPRHSRSGNNESEKRYYTVRLDYVVKVPNNINLNAGTVNDGYVDIKDVYGILKVNNVNGAVSIANAKGTTTARTINGNLTINYLSIPTESSSYYTLNGKLEATFPANLSANVQFKSMNGGVYTDFEDTETLPTEVVKSQSKNNQGTTYKLNKASGVKVGKGGQVLKFETLNGNIYLKKA</sequence>
<reference evidence="3" key="1">
    <citation type="submission" date="2020-10" db="EMBL/GenBank/DDBJ databases">
        <title>Mucilaginibacter mali sp. nov., isolated from rhizosphere soil of apple orchard.</title>
        <authorList>
            <person name="Lee J.-S."/>
            <person name="Kim H.S."/>
            <person name="Kim J.-S."/>
        </authorList>
    </citation>
    <scope>NUCLEOTIDE SEQUENCE</scope>
    <source>
        <strain evidence="3">KCTC 22746</strain>
    </source>
</reference>
<dbReference type="InterPro" id="IPR025164">
    <property type="entry name" value="Toastrack_DUF4097"/>
</dbReference>
<dbReference type="Pfam" id="PF13349">
    <property type="entry name" value="DUF4097"/>
    <property type="match status" value="1"/>
</dbReference>